<accession>A0A4R9GDM2</accession>
<dbReference type="Gene3D" id="2.60.120.10">
    <property type="entry name" value="Jelly Rolls"/>
    <property type="match status" value="1"/>
</dbReference>
<dbReference type="InterPro" id="IPR014710">
    <property type="entry name" value="RmlC-like_jellyroll"/>
</dbReference>
<dbReference type="CDD" id="cd20292">
    <property type="entry name" value="cupin_QdtA-like"/>
    <property type="match status" value="1"/>
</dbReference>
<dbReference type="EMBL" id="RQET01000008">
    <property type="protein sequence ID" value="TGK09946.1"/>
    <property type="molecule type" value="Genomic_DNA"/>
</dbReference>
<dbReference type="OrthoDB" id="9795513at2"/>
<gene>
    <name evidence="2" type="ORF">EHO60_11335</name>
</gene>
<organism evidence="2 3">
    <name type="scientific">Leptospira fletcheri</name>
    <dbReference type="NCBI Taxonomy" id="2484981"/>
    <lineage>
        <taxon>Bacteria</taxon>
        <taxon>Pseudomonadati</taxon>
        <taxon>Spirochaetota</taxon>
        <taxon>Spirochaetia</taxon>
        <taxon>Leptospirales</taxon>
        <taxon>Leptospiraceae</taxon>
        <taxon>Leptospira</taxon>
    </lineage>
</organism>
<comment type="caution">
    <text evidence="2">The sequence shown here is derived from an EMBL/GenBank/DDBJ whole genome shotgun (WGS) entry which is preliminary data.</text>
</comment>
<evidence type="ECO:0000259" key="1">
    <source>
        <dbReference type="Pfam" id="PF05523"/>
    </source>
</evidence>
<dbReference type="InterPro" id="IPR011051">
    <property type="entry name" value="RmlC_Cupin_sf"/>
</dbReference>
<dbReference type="Pfam" id="PF05523">
    <property type="entry name" value="FdtA"/>
    <property type="match status" value="1"/>
</dbReference>
<name>A0A4R9GDM2_9LEPT</name>
<protein>
    <submittedName>
        <fullName evidence="2">WxcM-like domain-containing protein</fullName>
    </submittedName>
</protein>
<keyword evidence="3" id="KW-1185">Reference proteome</keyword>
<sequence>MLDPIIVKNSEYIFLKTQQGGKKGALTVLEGEKDVPFSIKRVYYITKIEALTQVRGLHAHKKLDQVIFCMNGSFLLHLDDGIRKQDILMNSEAVGVRLGPELWHSMKDFSPDCIIMVVASDHYSEDDYIRDYGEFIKYLEFNH</sequence>
<feature type="domain" description="Sugar 3,4-ketoisomerase QdtA cupin" evidence="1">
    <location>
        <begin position="20"/>
        <end position="139"/>
    </location>
</feature>
<dbReference type="Proteomes" id="UP000298458">
    <property type="component" value="Unassembled WGS sequence"/>
</dbReference>
<dbReference type="AlphaFoldDB" id="A0A4R9GDM2"/>
<reference evidence="2" key="1">
    <citation type="journal article" date="2019" name="PLoS Negl. Trop. Dis.">
        <title>Revisiting the worldwide diversity of Leptospira species in the environment.</title>
        <authorList>
            <person name="Vincent A.T."/>
            <person name="Schiettekatte O."/>
            <person name="Bourhy P."/>
            <person name="Veyrier F.J."/>
            <person name="Picardeau M."/>
        </authorList>
    </citation>
    <scope>NUCLEOTIDE SEQUENCE [LARGE SCALE GENOMIC DNA]</scope>
    <source>
        <strain evidence="2">SSW15</strain>
    </source>
</reference>
<evidence type="ECO:0000313" key="2">
    <source>
        <dbReference type="EMBL" id="TGK09946.1"/>
    </source>
</evidence>
<proteinExistence type="predicted"/>
<dbReference type="InterPro" id="IPR008894">
    <property type="entry name" value="QdtA_cupin_dom"/>
</dbReference>
<evidence type="ECO:0000313" key="3">
    <source>
        <dbReference type="Proteomes" id="UP000298458"/>
    </source>
</evidence>
<dbReference type="SUPFAM" id="SSF51182">
    <property type="entry name" value="RmlC-like cupins"/>
    <property type="match status" value="1"/>
</dbReference>
<dbReference type="RefSeq" id="WP_135768309.1">
    <property type="nucleotide sequence ID" value="NZ_RQET01000008.1"/>
</dbReference>